<feature type="region of interest" description="Disordered" evidence="16">
    <location>
        <begin position="93"/>
        <end position="133"/>
    </location>
</feature>
<comment type="catalytic activity">
    <reaction evidence="12">
        <text>1D-myo-inositol hexakisphosphate + ATP = 1-diphospho-1D-myo-inositol 2,3,4,5,6-pentakisphosphate + ADP</text>
        <dbReference type="Rhea" id="RHEA:37459"/>
        <dbReference type="ChEBI" id="CHEBI:30616"/>
        <dbReference type="ChEBI" id="CHEBI:58130"/>
        <dbReference type="ChEBI" id="CHEBI:74946"/>
        <dbReference type="ChEBI" id="CHEBI:456216"/>
        <dbReference type="EC" id="2.7.4.24"/>
    </reaction>
    <physiologicalReaction direction="left-to-right" evidence="12">
        <dbReference type="Rhea" id="RHEA:37460"/>
    </physiologicalReaction>
</comment>
<dbReference type="GO" id="GO:0006020">
    <property type="term" value="P:inositol metabolic process"/>
    <property type="evidence" value="ECO:0007669"/>
    <property type="project" value="TreeGrafter"/>
</dbReference>
<keyword evidence="10" id="KW-0206">Cytoskeleton</keyword>
<reference evidence="18" key="1">
    <citation type="submission" date="2021-12" db="EMBL/GenBank/DDBJ databases">
        <title>Curvularia clavata genome.</title>
        <authorList>
            <person name="Cao Y."/>
        </authorList>
    </citation>
    <scope>NUCLEOTIDE SEQUENCE</scope>
    <source>
        <strain evidence="18">Yc1106</strain>
    </source>
</reference>
<dbReference type="Pfam" id="PF08443">
    <property type="entry name" value="RimK"/>
    <property type="match status" value="1"/>
</dbReference>
<comment type="similarity">
    <text evidence="2 15">Belongs to the histidine acid phosphatase family. VIP1 subfamily.</text>
</comment>
<feature type="region of interest" description="Disordered" evidence="16">
    <location>
        <begin position="149"/>
        <end position="266"/>
    </location>
</feature>
<feature type="compositionally biased region" description="Low complexity" evidence="16">
    <location>
        <begin position="1"/>
        <end position="31"/>
    </location>
</feature>
<protein>
    <recommendedName>
        <fullName evidence="13 15">Inositol hexakisphosphate and diphosphoinositol-pentakisphosphate kinase</fullName>
        <ecNumber evidence="3 15">2.7.4.24</ecNumber>
    </recommendedName>
</protein>
<dbReference type="GO" id="GO:0005829">
    <property type="term" value="C:cytosol"/>
    <property type="evidence" value="ECO:0007669"/>
    <property type="project" value="TreeGrafter"/>
</dbReference>
<evidence type="ECO:0000256" key="3">
    <source>
        <dbReference type="ARBA" id="ARBA00012893"/>
    </source>
</evidence>
<sequence length="1533" mass="168626">MEPSLSRTTSSESSQSWQQLATASGASATGSRKARSSEPETGAATVGRASVSVPPLSAKAIRQSLSPRRASKASDSSFLEYLGHAWSGSAIEESDAATSTLEHSRASLTSAPIHAHLLPDSSRPGAPPAEPSKRLSISSFVSALSNRGYSWSGRSSVAGSEPEVRMDNPNGTTTATTPFSVTTSSQHGSLGAKPSPTQLLFHHDQTATGSQAQGSSTAPNHPVSPQLGQPPLSSQPRRSRSRTAQRRISGSTAPSSSPASRDMRERKPTKGIIGVCALESKARSKPARNIFGKLVDEFEVKIFGDKIILDEAVENWPVCDFLISFFSDGFPLDKAIAYTRLRKPFCVNDLPMQQVLWDRRLCLGILDKLNVPTPKRIDVSRDGGPKLPSAEFAKTLYERTGLRLEGPEDGTGGGLPAPKKVELIDDGNTICVDGATLTKPFVEKPVSGEDHNIHIYFHKKDGGGGRRLFRKINNKSSEKDDTLEVPRAITEPGSSYIYEQFLRVENSEDVKAYTVGPHFCHAETRKSPVVDGLVKRNPSGKEVRYVTKLSEAEAAIASKISEGFGQRVCGFDLLRTGEQSYVIDVNGWSFVKDNGDYYDRAASILKDMFLKEIARKQHKNAAQHAAADAQASADVTSGVGSKNASGHRKTLGRLFKSPSMSKMVHPGPIHAHLPHMRQSSTMPSSPEMSLSTTPVATSPGLEKPNSALLSPTTATPTTVSEGVASDPEVAFPSAFEDDDLELEPERSMSTDHVDVPPPATAAQWKLKGVVSVIRHADRTPKQKFKYTFHSKPFVDLLKGHQEEVLLIGEAALQSVSDAVKVAMEEGIEDPKKLRELQLYLTKKGAWPGTKVQIKPMFRKRRKEELQPGETLPEDTPETQKPNPIDAGGQEATGNADKDGEPEMLKNRSDSMSGVTLSRITAQDNNMVLDKLQLIIKWGGEPTHSARHQTQDMGANFRNDLLLMNRDVLDDVHIFSSSERRVTTSAQIFGASFLDRDQYLAEHIQVRKDLLDDSNAAKDVMDKVKKKLKTLLRAGDKAPPQFAWPKDVPEPYLVVRQVVDLIKFHQRVMNHNFKKIETNAMSSLAALASPMSGSQSEQSQYTNVSHIQSRWCCNEGPELFKERWEKLFKEFGDADKVDPSKISELYDTMKFDALHNRAFLEWVFTPDATFVDEESVADGSKQTTPDNSSAKSIPVGPTPSEAQLKAEAKEQNAEKPQERGSLSHRMGFRRRSEVAIKPATAPSYAHESYFKLYSGVGNASSKAQTDARLVKLREMYHLCKVLFDYIGPQEYGIESEEKLEIGLLTSLPLLKEIVGDLEELQASDTPKSFFYFTKESHIYTLLNCILEGGIKTKIERNAIPELDYLSQINFELYESENASVGDQPHTFNYSIRITLSPGCHAFAPLDVQLDSRHMIGFAPRRSLTLHQDWKEVLETLRAKFHTVKLPKSFVAIDLSEKVPEAFERSNGKGKEHNMTETEERGRTEERSEGASLLPIANAKGEMISPNEVVMGGHSGLKDISPSNLPPPMMDDDKA</sequence>
<dbReference type="PANTHER" id="PTHR12750:SF9">
    <property type="entry name" value="INOSITOL HEXAKISPHOSPHATE AND DIPHOSPHOINOSITOL-PENTAKISPHOSPHATE KINASE"/>
    <property type="match status" value="1"/>
</dbReference>
<dbReference type="EC" id="2.7.4.24" evidence="3 15"/>
<keyword evidence="19" id="KW-1185">Reference proteome</keyword>
<feature type="compositionally biased region" description="Polar residues" evidence="16">
    <location>
        <begin position="96"/>
        <end position="110"/>
    </location>
</feature>
<feature type="region of interest" description="Disordered" evidence="16">
    <location>
        <begin position="666"/>
        <end position="724"/>
    </location>
</feature>
<dbReference type="Gene3D" id="3.40.50.11950">
    <property type="match status" value="1"/>
</dbReference>
<feature type="region of interest" description="Disordered" evidence="16">
    <location>
        <begin position="854"/>
        <end position="911"/>
    </location>
</feature>
<dbReference type="InterPro" id="IPR011761">
    <property type="entry name" value="ATP-grasp"/>
</dbReference>
<feature type="compositionally biased region" description="Low complexity" evidence="16">
    <location>
        <begin position="706"/>
        <end position="718"/>
    </location>
</feature>
<dbReference type="GO" id="GO:0005856">
    <property type="term" value="C:cytoskeleton"/>
    <property type="evidence" value="ECO:0007669"/>
    <property type="project" value="UniProtKB-SubCell"/>
</dbReference>
<feature type="domain" description="ATP-grasp" evidence="17">
    <location>
        <begin position="407"/>
        <end position="614"/>
    </location>
</feature>
<dbReference type="GO" id="GO:0052723">
    <property type="term" value="F:inositol hexakisphosphate 1-kinase activity"/>
    <property type="evidence" value="ECO:0007669"/>
    <property type="project" value="UniProtKB-ARBA"/>
</dbReference>
<feature type="compositionally biased region" description="Polar residues" evidence="16">
    <location>
        <begin position="149"/>
        <end position="158"/>
    </location>
</feature>
<feature type="compositionally biased region" description="Polar residues" evidence="16">
    <location>
        <begin position="206"/>
        <end position="219"/>
    </location>
</feature>
<dbReference type="Proteomes" id="UP001056012">
    <property type="component" value="Chromosome 1"/>
</dbReference>
<dbReference type="PROSITE" id="PS50975">
    <property type="entry name" value="ATP_GRASP"/>
    <property type="match status" value="1"/>
</dbReference>
<dbReference type="InterPro" id="IPR000560">
    <property type="entry name" value="His_Pase_clade-2"/>
</dbReference>
<dbReference type="GO" id="GO:0046872">
    <property type="term" value="F:metal ion binding"/>
    <property type="evidence" value="ECO:0007669"/>
    <property type="project" value="InterPro"/>
</dbReference>
<dbReference type="SUPFAM" id="SSF53254">
    <property type="entry name" value="Phosphoglycerate mutase-like"/>
    <property type="match status" value="1"/>
</dbReference>
<evidence type="ECO:0000256" key="15">
    <source>
        <dbReference type="RuleBase" id="RU365032"/>
    </source>
</evidence>
<keyword evidence="8 15" id="KW-0418">Kinase</keyword>
<evidence type="ECO:0000256" key="2">
    <source>
        <dbReference type="ARBA" id="ARBA00005609"/>
    </source>
</evidence>
<dbReference type="InterPro" id="IPR013651">
    <property type="entry name" value="ATP-grasp_RimK-type"/>
</dbReference>
<gene>
    <name evidence="18" type="ORF">yc1106_01030</name>
</gene>
<evidence type="ECO:0000256" key="4">
    <source>
        <dbReference type="ARBA" id="ARBA00022490"/>
    </source>
</evidence>
<organism evidence="18 19">
    <name type="scientific">Curvularia clavata</name>
    <dbReference type="NCBI Taxonomy" id="95742"/>
    <lineage>
        <taxon>Eukaryota</taxon>
        <taxon>Fungi</taxon>
        <taxon>Dikarya</taxon>
        <taxon>Ascomycota</taxon>
        <taxon>Pezizomycotina</taxon>
        <taxon>Dothideomycetes</taxon>
        <taxon>Pleosporomycetidae</taxon>
        <taxon>Pleosporales</taxon>
        <taxon>Pleosporineae</taxon>
        <taxon>Pleosporaceae</taxon>
        <taxon>Curvularia</taxon>
    </lineage>
</organism>
<dbReference type="VEuPathDB" id="FungiDB:yc1106_01030"/>
<keyword evidence="7 14" id="KW-0547">Nucleotide-binding</keyword>
<dbReference type="InterPro" id="IPR040557">
    <property type="entry name" value="VIP1_N"/>
</dbReference>
<dbReference type="GO" id="GO:0052843">
    <property type="term" value="F:inositol-1-diphosphate-2,3,4,5,6-pentakisphosphate diphosphatase activity"/>
    <property type="evidence" value="ECO:0007669"/>
    <property type="project" value="UniProtKB-ARBA"/>
</dbReference>
<evidence type="ECO:0000259" key="17">
    <source>
        <dbReference type="PROSITE" id="PS50975"/>
    </source>
</evidence>
<dbReference type="Gene3D" id="3.30.470.20">
    <property type="entry name" value="ATP-grasp fold, B domain"/>
    <property type="match status" value="1"/>
</dbReference>
<evidence type="ECO:0000313" key="18">
    <source>
        <dbReference type="EMBL" id="USP73756.1"/>
    </source>
</evidence>
<feature type="region of interest" description="Disordered" evidence="16">
    <location>
        <begin position="1461"/>
        <end position="1533"/>
    </location>
</feature>
<dbReference type="FunFam" id="3.40.50.11950:FF:000002">
    <property type="entry name" value="Inositol hexakisphosphate and diphosphoinositol-pentakisphosphate kinase"/>
    <property type="match status" value="1"/>
</dbReference>
<dbReference type="FunFam" id="3.30.470.20:FF:000036">
    <property type="entry name" value="Inositol hexakisphosphate and diphosphoinositol-pentakisphosphate kinase"/>
    <property type="match status" value="1"/>
</dbReference>
<feature type="compositionally biased region" description="Basic and acidic residues" evidence="16">
    <location>
        <begin position="895"/>
        <end position="908"/>
    </location>
</feature>
<evidence type="ECO:0000313" key="19">
    <source>
        <dbReference type="Proteomes" id="UP001056012"/>
    </source>
</evidence>
<dbReference type="Pfam" id="PF18086">
    <property type="entry name" value="PPIP5K2_N"/>
    <property type="match status" value="1"/>
</dbReference>
<evidence type="ECO:0000256" key="7">
    <source>
        <dbReference type="ARBA" id="ARBA00022741"/>
    </source>
</evidence>
<evidence type="ECO:0000256" key="1">
    <source>
        <dbReference type="ARBA" id="ARBA00004245"/>
    </source>
</evidence>
<dbReference type="InterPro" id="IPR037446">
    <property type="entry name" value="His_Pase_VIP1"/>
</dbReference>
<feature type="compositionally biased region" description="Basic and acidic residues" evidence="16">
    <location>
        <begin position="1461"/>
        <end position="1487"/>
    </location>
</feature>
<feature type="region of interest" description="Disordered" evidence="16">
    <location>
        <begin position="621"/>
        <end position="649"/>
    </location>
</feature>
<feature type="compositionally biased region" description="Low complexity" evidence="16">
    <location>
        <begin position="223"/>
        <end position="236"/>
    </location>
</feature>
<keyword evidence="9 14" id="KW-0067">ATP-binding</keyword>
<dbReference type="InterPro" id="IPR029033">
    <property type="entry name" value="His_PPase_superfam"/>
</dbReference>
<dbReference type="GO" id="GO:0032958">
    <property type="term" value="P:inositol phosphate biosynthetic process"/>
    <property type="evidence" value="ECO:0007669"/>
    <property type="project" value="TreeGrafter"/>
</dbReference>
<comment type="catalytic activity">
    <reaction evidence="11">
        <text>5-diphospho-1D-myo-inositol 1,2,3,4,6-pentakisphosphate + ATP + H(+) = 1,5-bis(diphospho)-1D-myo-inositol 2,3,4,6-tetrakisphosphate + ADP</text>
        <dbReference type="Rhea" id="RHEA:10276"/>
        <dbReference type="ChEBI" id="CHEBI:15378"/>
        <dbReference type="ChEBI" id="CHEBI:30616"/>
        <dbReference type="ChEBI" id="CHEBI:58628"/>
        <dbReference type="ChEBI" id="CHEBI:77983"/>
        <dbReference type="ChEBI" id="CHEBI:456216"/>
        <dbReference type="EC" id="2.7.4.24"/>
    </reaction>
    <physiologicalReaction direction="left-to-right" evidence="11">
        <dbReference type="Rhea" id="RHEA:10277"/>
    </physiologicalReaction>
</comment>
<feature type="compositionally biased region" description="Polar residues" evidence="16">
    <location>
        <begin position="677"/>
        <end position="696"/>
    </location>
</feature>
<dbReference type="EMBL" id="CP089274">
    <property type="protein sequence ID" value="USP73756.1"/>
    <property type="molecule type" value="Genomic_DNA"/>
</dbReference>
<keyword evidence="6 15" id="KW-0808">Transferase</keyword>
<comment type="function">
    <text evidence="15">Bifunctional inositol kinase that acts in concert with the IP6K kinases to synthesize the diphosphate group-containing inositol pyrophosphates diphosphoinositol pentakisphosphate, PP-InsP5, and bis-diphosphoinositol tetrakisphosphate, (PP)2-InsP4. PP-InsP5 and (PP)2-InsP4, also respectively called InsP7 and InsP8, may regulate a variety of cellular processes, including apoptosis, vesicle trafficking, cytoskeletal dynamics, and exocytosis. Phosphorylates inositol hexakisphosphate (InsP6).</text>
</comment>
<dbReference type="OrthoDB" id="18042at2759"/>
<feature type="compositionally biased region" description="Low complexity" evidence="16">
    <location>
        <begin position="622"/>
        <end position="634"/>
    </location>
</feature>
<dbReference type="GO" id="GO:0033857">
    <property type="term" value="F:5-diphosphoinositol pentakisphosphate 1-kinase activity"/>
    <property type="evidence" value="ECO:0007669"/>
    <property type="project" value="TreeGrafter"/>
</dbReference>
<feature type="compositionally biased region" description="Low complexity" evidence="16">
    <location>
        <begin position="172"/>
        <end position="185"/>
    </location>
</feature>
<feature type="compositionally biased region" description="Low complexity" evidence="16">
    <location>
        <begin position="246"/>
        <end position="260"/>
    </location>
</feature>
<evidence type="ECO:0000256" key="12">
    <source>
        <dbReference type="ARBA" id="ARBA00034629"/>
    </source>
</evidence>
<evidence type="ECO:0000256" key="16">
    <source>
        <dbReference type="SAM" id="MobiDB-lite"/>
    </source>
</evidence>
<feature type="compositionally biased region" description="Basic and acidic residues" evidence="16">
    <location>
        <begin position="1203"/>
        <end position="1217"/>
    </location>
</feature>
<evidence type="ECO:0000256" key="5">
    <source>
        <dbReference type="ARBA" id="ARBA00022553"/>
    </source>
</evidence>
<evidence type="ECO:0000256" key="10">
    <source>
        <dbReference type="ARBA" id="ARBA00023212"/>
    </source>
</evidence>
<name>A0A9Q8Z0R5_CURCL</name>
<feature type="compositionally biased region" description="Polar residues" evidence="16">
    <location>
        <begin position="1179"/>
        <end position="1190"/>
    </location>
</feature>
<feature type="region of interest" description="Disordered" evidence="16">
    <location>
        <begin position="1174"/>
        <end position="1223"/>
    </location>
</feature>
<accession>A0A9Q8Z0R5</accession>
<evidence type="ECO:0000256" key="8">
    <source>
        <dbReference type="ARBA" id="ARBA00022777"/>
    </source>
</evidence>
<evidence type="ECO:0000256" key="6">
    <source>
        <dbReference type="ARBA" id="ARBA00022679"/>
    </source>
</evidence>
<feature type="region of interest" description="Disordered" evidence="16">
    <location>
        <begin position="1"/>
        <end position="56"/>
    </location>
</feature>
<proteinExistence type="inferred from homology"/>
<dbReference type="Gene3D" id="3.40.50.1240">
    <property type="entry name" value="Phosphoglycerate mutase-like"/>
    <property type="match status" value="1"/>
</dbReference>
<evidence type="ECO:0000256" key="13">
    <source>
        <dbReference type="ARBA" id="ARBA00071668"/>
    </source>
</evidence>
<dbReference type="GO" id="GO:0005524">
    <property type="term" value="F:ATP binding"/>
    <property type="evidence" value="ECO:0007669"/>
    <property type="project" value="UniProtKB-UniRule"/>
</dbReference>
<evidence type="ECO:0000256" key="11">
    <source>
        <dbReference type="ARBA" id="ARBA00033696"/>
    </source>
</evidence>
<dbReference type="Pfam" id="PF00328">
    <property type="entry name" value="His_Phos_2"/>
    <property type="match status" value="1"/>
</dbReference>
<evidence type="ECO:0000256" key="9">
    <source>
        <dbReference type="ARBA" id="ARBA00022840"/>
    </source>
</evidence>
<dbReference type="PANTHER" id="PTHR12750">
    <property type="entry name" value="DIPHOSPHOINOSITOL PENTAKISPHOSPHATE KINASE"/>
    <property type="match status" value="1"/>
</dbReference>
<keyword evidence="5" id="KW-0597">Phosphoprotein</keyword>
<keyword evidence="4 15" id="KW-0963">Cytoplasm</keyword>
<evidence type="ECO:0000256" key="14">
    <source>
        <dbReference type="PROSITE-ProRule" id="PRU00409"/>
    </source>
</evidence>
<comment type="subcellular location">
    <subcellularLocation>
        <location evidence="1 15">Cytoplasm</location>
        <location evidence="1 15">Cytoskeleton</location>
    </subcellularLocation>
</comment>